<evidence type="ECO:0000313" key="2">
    <source>
        <dbReference type="Proteomes" id="UP000050795"/>
    </source>
</evidence>
<keyword evidence="2" id="KW-1185">Reference proteome</keyword>
<name>A0AA85KHK7_TRIRE</name>
<sequence>MKTSHSMLNKPIVFEELPSRLSSKSSVFYIDNLHHSNYRQLQWNIPITHVKIQLELGFPSKFDQYKKHCAEYVDKRTYQVQVENHFRNVNSKHFCHDKEYLLVYDISAAKRRDKRREKLFGHTYYCFNHPTHYKQAKLLLAKEIEKHADYLTDKQELKSDKYDRRSKIGDDGQYKMNHISQRTRYLTYNSDEYVDLLTHKVLHIEVPKITPPQFPIKTFVDAENKTPIPLTTQSVKSLYNQAVNIMNNIIQTPVDRRDQYSRKRMLPYVYPPNELVYFGRITDHDTAKGFSVSSDDDTTLSASLQDTT</sequence>
<proteinExistence type="predicted"/>
<evidence type="ECO:0000256" key="1">
    <source>
        <dbReference type="SAM" id="MobiDB-lite"/>
    </source>
</evidence>
<accession>A0AA85KHK7</accession>
<dbReference type="AlphaFoldDB" id="A0AA85KHK7"/>
<reference evidence="3" key="2">
    <citation type="submission" date="2023-11" db="UniProtKB">
        <authorList>
            <consortium name="WormBaseParasite"/>
        </authorList>
    </citation>
    <scope>IDENTIFICATION</scope>
</reference>
<reference evidence="2" key="1">
    <citation type="submission" date="2022-06" db="EMBL/GenBank/DDBJ databases">
        <authorList>
            <person name="Berger JAMES D."/>
            <person name="Berger JAMES D."/>
        </authorList>
    </citation>
    <scope>NUCLEOTIDE SEQUENCE [LARGE SCALE GENOMIC DNA]</scope>
</reference>
<evidence type="ECO:0000313" key="3">
    <source>
        <dbReference type="WBParaSite" id="TREG1_83360.1"/>
    </source>
</evidence>
<feature type="compositionally biased region" description="Low complexity" evidence="1">
    <location>
        <begin position="299"/>
        <end position="308"/>
    </location>
</feature>
<dbReference type="WBParaSite" id="TREG1_83360.1">
    <property type="protein sequence ID" value="TREG1_83360.1"/>
    <property type="gene ID" value="TREG1_83360"/>
</dbReference>
<protein>
    <submittedName>
        <fullName evidence="3">RNA polymerase II-associated factor 1 homolog</fullName>
    </submittedName>
</protein>
<feature type="region of interest" description="Disordered" evidence="1">
    <location>
        <begin position="289"/>
        <end position="308"/>
    </location>
</feature>
<organism evidence="2 3">
    <name type="scientific">Trichobilharzia regenti</name>
    <name type="common">Nasal bird schistosome</name>
    <dbReference type="NCBI Taxonomy" id="157069"/>
    <lineage>
        <taxon>Eukaryota</taxon>
        <taxon>Metazoa</taxon>
        <taxon>Spiralia</taxon>
        <taxon>Lophotrochozoa</taxon>
        <taxon>Platyhelminthes</taxon>
        <taxon>Trematoda</taxon>
        <taxon>Digenea</taxon>
        <taxon>Strigeidida</taxon>
        <taxon>Schistosomatoidea</taxon>
        <taxon>Schistosomatidae</taxon>
        <taxon>Trichobilharzia</taxon>
    </lineage>
</organism>
<dbReference type="Proteomes" id="UP000050795">
    <property type="component" value="Unassembled WGS sequence"/>
</dbReference>